<dbReference type="InterPro" id="IPR013249">
    <property type="entry name" value="RNA_pol_sigma70_r4_t2"/>
</dbReference>
<dbReference type="Pfam" id="PF08281">
    <property type="entry name" value="Sigma70_r4_2"/>
    <property type="match status" value="1"/>
</dbReference>
<evidence type="ECO:0000259" key="6">
    <source>
        <dbReference type="Pfam" id="PF08281"/>
    </source>
</evidence>
<accession>A0A916Z376</accession>
<proteinExistence type="inferred from homology"/>
<reference evidence="7" key="1">
    <citation type="journal article" date="2014" name="Int. J. Syst. Evol. Microbiol.">
        <title>Complete genome sequence of Corynebacterium casei LMG S-19264T (=DSM 44701T), isolated from a smear-ripened cheese.</title>
        <authorList>
            <consortium name="US DOE Joint Genome Institute (JGI-PGF)"/>
            <person name="Walter F."/>
            <person name="Albersmeier A."/>
            <person name="Kalinowski J."/>
            <person name="Ruckert C."/>
        </authorList>
    </citation>
    <scope>NUCLEOTIDE SEQUENCE</scope>
    <source>
        <strain evidence="7">CGMCC 1.15178</strain>
    </source>
</reference>
<keyword evidence="4" id="KW-0804">Transcription</keyword>
<dbReference type="EMBL" id="BMHP01000002">
    <property type="protein sequence ID" value="GGD74711.1"/>
    <property type="molecule type" value="Genomic_DNA"/>
</dbReference>
<dbReference type="CDD" id="cd06171">
    <property type="entry name" value="Sigma70_r4"/>
    <property type="match status" value="1"/>
</dbReference>
<comment type="similarity">
    <text evidence="1">Belongs to the sigma-70 factor family. ECF subfamily.</text>
</comment>
<evidence type="ECO:0000313" key="7">
    <source>
        <dbReference type="EMBL" id="GGD74711.1"/>
    </source>
</evidence>
<reference evidence="7" key="2">
    <citation type="submission" date="2020-09" db="EMBL/GenBank/DDBJ databases">
        <authorList>
            <person name="Sun Q."/>
            <person name="Zhou Y."/>
        </authorList>
    </citation>
    <scope>NUCLEOTIDE SEQUENCE</scope>
    <source>
        <strain evidence="7">CGMCC 1.15178</strain>
    </source>
</reference>
<dbReference type="Gene3D" id="1.10.1740.10">
    <property type="match status" value="1"/>
</dbReference>
<organism evidence="7 8">
    <name type="scientific">Paenibacillus nasutitermitis</name>
    <dbReference type="NCBI Taxonomy" id="1652958"/>
    <lineage>
        <taxon>Bacteria</taxon>
        <taxon>Bacillati</taxon>
        <taxon>Bacillota</taxon>
        <taxon>Bacilli</taxon>
        <taxon>Bacillales</taxon>
        <taxon>Paenibacillaceae</taxon>
        <taxon>Paenibacillus</taxon>
    </lineage>
</organism>
<feature type="domain" description="RNA polymerase sigma factor 70 region 4 type 2" evidence="6">
    <location>
        <begin position="116"/>
        <end position="167"/>
    </location>
</feature>
<dbReference type="GO" id="GO:0003677">
    <property type="term" value="F:DNA binding"/>
    <property type="evidence" value="ECO:0007669"/>
    <property type="project" value="InterPro"/>
</dbReference>
<dbReference type="InterPro" id="IPR036388">
    <property type="entry name" value="WH-like_DNA-bd_sf"/>
</dbReference>
<dbReference type="PANTHER" id="PTHR43133">
    <property type="entry name" value="RNA POLYMERASE ECF-TYPE SIGMA FACTO"/>
    <property type="match status" value="1"/>
</dbReference>
<dbReference type="InterPro" id="IPR007627">
    <property type="entry name" value="RNA_pol_sigma70_r2"/>
</dbReference>
<evidence type="ECO:0000256" key="4">
    <source>
        <dbReference type="ARBA" id="ARBA00023163"/>
    </source>
</evidence>
<dbReference type="NCBIfam" id="TIGR02937">
    <property type="entry name" value="sigma70-ECF"/>
    <property type="match status" value="1"/>
</dbReference>
<evidence type="ECO:0000313" key="8">
    <source>
        <dbReference type="Proteomes" id="UP000612456"/>
    </source>
</evidence>
<keyword evidence="8" id="KW-1185">Reference proteome</keyword>
<dbReference type="InterPro" id="IPR013325">
    <property type="entry name" value="RNA_pol_sigma_r2"/>
</dbReference>
<dbReference type="RefSeq" id="WP_229750395.1">
    <property type="nucleotide sequence ID" value="NZ_BMHP01000002.1"/>
</dbReference>
<evidence type="ECO:0000256" key="2">
    <source>
        <dbReference type="ARBA" id="ARBA00023015"/>
    </source>
</evidence>
<dbReference type="SUPFAM" id="SSF88659">
    <property type="entry name" value="Sigma3 and sigma4 domains of RNA polymerase sigma factors"/>
    <property type="match status" value="1"/>
</dbReference>
<dbReference type="PANTHER" id="PTHR43133:SF51">
    <property type="entry name" value="RNA POLYMERASE SIGMA FACTOR"/>
    <property type="match status" value="1"/>
</dbReference>
<evidence type="ECO:0000256" key="3">
    <source>
        <dbReference type="ARBA" id="ARBA00023082"/>
    </source>
</evidence>
<evidence type="ECO:0000256" key="1">
    <source>
        <dbReference type="ARBA" id="ARBA00010641"/>
    </source>
</evidence>
<name>A0A916Z376_9BACL</name>
<dbReference type="GO" id="GO:0016987">
    <property type="term" value="F:sigma factor activity"/>
    <property type="evidence" value="ECO:0007669"/>
    <property type="project" value="UniProtKB-KW"/>
</dbReference>
<dbReference type="AlphaFoldDB" id="A0A916Z376"/>
<evidence type="ECO:0000259" key="5">
    <source>
        <dbReference type="Pfam" id="PF04542"/>
    </source>
</evidence>
<keyword evidence="2" id="KW-0805">Transcription regulation</keyword>
<dbReference type="Pfam" id="PF04542">
    <property type="entry name" value="Sigma70_r2"/>
    <property type="match status" value="1"/>
</dbReference>
<dbReference type="InterPro" id="IPR013324">
    <property type="entry name" value="RNA_pol_sigma_r3/r4-like"/>
</dbReference>
<sequence>MDHHFMENDGERPYEPGEVEDRLRELYNQMIRVAYAKVVNKSDAQDAVQEAWVNILTKQNTLREKSKLHSWAKTITANAAININRQSRRAQSYGWQEAEKDQSQGVHQDEAGLQFEIAELLGLLDPRSRTMLLYKFYYGFKDQEIADAMKMPVGTVKARIHRSKLQLKKLDKQSDAWIT</sequence>
<comment type="caution">
    <text evidence="7">The sequence shown here is derived from an EMBL/GenBank/DDBJ whole genome shotgun (WGS) entry which is preliminary data.</text>
</comment>
<dbReference type="Gene3D" id="1.10.10.10">
    <property type="entry name" value="Winged helix-like DNA-binding domain superfamily/Winged helix DNA-binding domain"/>
    <property type="match status" value="1"/>
</dbReference>
<dbReference type="SUPFAM" id="SSF88946">
    <property type="entry name" value="Sigma2 domain of RNA polymerase sigma factors"/>
    <property type="match status" value="1"/>
</dbReference>
<keyword evidence="3" id="KW-0731">Sigma factor</keyword>
<dbReference type="GO" id="GO:0006352">
    <property type="term" value="P:DNA-templated transcription initiation"/>
    <property type="evidence" value="ECO:0007669"/>
    <property type="project" value="InterPro"/>
</dbReference>
<dbReference type="InterPro" id="IPR014284">
    <property type="entry name" value="RNA_pol_sigma-70_dom"/>
</dbReference>
<dbReference type="Proteomes" id="UP000612456">
    <property type="component" value="Unassembled WGS sequence"/>
</dbReference>
<keyword evidence="7" id="KW-0240">DNA-directed RNA polymerase</keyword>
<dbReference type="GO" id="GO:0000428">
    <property type="term" value="C:DNA-directed RNA polymerase complex"/>
    <property type="evidence" value="ECO:0007669"/>
    <property type="project" value="UniProtKB-KW"/>
</dbReference>
<dbReference type="InterPro" id="IPR039425">
    <property type="entry name" value="RNA_pol_sigma-70-like"/>
</dbReference>
<protein>
    <submittedName>
        <fullName evidence="7">DNA-directed RNA polymerase sigma-70 factor</fullName>
    </submittedName>
</protein>
<gene>
    <name evidence="7" type="ORF">GCM10010911_35780</name>
</gene>
<feature type="domain" description="RNA polymerase sigma-70 region 2" evidence="5">
    <location>
        <begin position="24"/>
        <end position="89"/>
    </location>
</feature>